<accession>A0A6N2YNI3</accession>
<dbReference type="RefSeq" id="WP_156530562.1">
    <property type="nucleotide sequence ID" value="NZ_CACRUE010000006.1"/>
</dbReference>
<proteinExistence type="predicted"/>
<protein>
    <recommendedName>
        <fullName evidence="1">DUF3786 domain-containing protein</fullName>
    </recommendedName>
</protein>
<dbReference type="Pfam" id="PF12654">
    <property type="entry name" value="DUF3786"/>
    <property type="match status" value="1"/>
</dbReference>
<dbReference type="AlphaFoldDB" id="A0A6N2YNI3"/>
<evidence type="ECO:0000259" key="1">
    <source>
        <dbReference type="Pfam" id="PF12654"/>
    </source>
</evidence>
<evidence type="ECO:0000313" key="2">
    <source>
        <dbReference type="EMBL" id="VYT68535.1"/>
    </source>
</evidence>
<organism evidence="2">
    <name type="scientific">Intestinibacter bartlettii</name>
    <dbReference type="NCBI Taxonomy" id="261299"/>
    <lineage>
        <taxon>Bacteria</taxon>
        <taxon>Bacillati</taxon>
        <taxon>Bacillota</taxon>
        <taxon>Clostridia</taxon>
        <taxon>Peptostreptococcales</taxon>
        <taxon>Peptostreptococcaceae</taxon>
        <taxon>Intestinibacter</taxon>
    </lineage>
</organism>
<reference evidence="2" key="1">
    <citation type="submission" date="2019-11" db="EMBL/GenBank/DDBJ databases">
        <authorList>
            <person name="Feng L."/>
        </authorList>
    </citation>
    <scope>NUCLEOTIDE SEQUENCE</scope>
    <source>
        <strain evidence="2">IbartlettiiLFYP30</strain>
    </source>
</reference>
<feature type="domain" description="DUF3786" evidence="1">
    <location>
        <begin position="35"/>
        <end position="199"/>
    </location>
</feature>
<sequence>MAKEITSNYEMACLKWKEVFKNMDKEELMKELPELKVEGEYLVIYHFGRKFGVHMENGEIIAMEDELPISVSEKFNIYLLFHYIKPNSKIKGEWVTFEKLKNTSQFKPAFVKSVLEPFAKAFAGHMDKLEEACEKIGGKRIKASDMGYELKAFECIPVQFLFWDEDEEFESRASMLFDISCTDFIHEESIVTIASVGVERLIQVAGLNKSENTFDMR</sequence>
<name>A0A6N2YNI3_9FIRM</name>
<dbReference type="InterPro" id="IPR024264">
    <property type="entry name" value="DUF3786"/>
</dbReference>
<dbReference type="EMBL" id="CACRUE010000006">
    <property type="protein sequence ID" value="VYT68535.1"/>
    <property type="molecule type" value="Genomic_DNA"/>
</dbReference>
<gene>
    <name evidence="2" type="ORF">IBLFYP30_00910</name>
</gene>